<dbReference type="FunFam" id="3.10.310.10:FF:000014">
    <property type="entry name" value="Diaminopimelate epimerase"/>
    <property type="match status" value="1"/>
</dbReference>
<evidence type="ECO:0000256" key="4">
    <source>
        <dbReference type="ARBA" id="ARBA00022605"/>
    </source>
</evidence>
<dbReference type="NCBIfam" id="TIGR00652">
    <property type="entry name" value="DapF"/>
    <property type="match status" value="1"/>
</dbReference>
<feature type="region of interest" description="Disordered" evidence="10">
    <location>
        <begin position="288"/>
        <end position="322"/>
    </location>
</feature>
<feature type="site" description="Could be important to modulate the pK values of the two catalytic cysteine residues" evidence="8">
    <location>
        <position position="209"/>
    </location>
</feature>
<proteinExistence type="inferred from homology"/>
<keyword evidence="4 8" id="KW-0028">Amino-acid biosynthesis</keyword>
<feature type="active site" description="Proton acceptor" evidence="8">
    <location>
        <position position="218"/>
    </location>
</feature>
<dbReference type="Proteomes" id="UP000198614">
    <property type="component" value="Unassembled WGS sequence"/>
</dbReference>
<dbReference type="InterPro" id="IPR001653">
    <property type="entry name" value="DAP_epimerase_DapF"/>
</dbReference>
<keyword evidence="8" id="KW-0963">Cytoplasm</keyword>
<feature type="binding site" evidence="8">
    <location>
        <position position="15"/>
    </location>
    <ligand>
        <name>substrate</name>
    </ligand>
</feature>
<feature type="binding site" evidence="8">
    <location>
        <position position="76"/>
    </location>
    <ligand>
        <name>substrate</name>
    </ligand>
</feature>
<feature type="binding site" evidence="8">
    <location>
        <position position="158"/>
    </location>
    <ligand>
        <name>substrate</name>
    </ligand>
</feature>
<dbReference type="AlphaFoldDB" id="A0A1G7X9U0"/>
<dbReference type="Pfam" id="PF01678">
    <property type="entry name" value="DAP_epimerase"/>
    <property type="match status" value="2"/>
</dbReference>
<feature type="binding site" evidence="8">
    <location>
        <position position="191"/>
    </location>
    <ligand>
        <name>substrate</name>
    </ligand>
</feature>
<feature type="binding site" evidence="8">
    <location>
        <begin position="86"/>
        <end position="87"/>
    </location>
    <ligand>
        <name>substrate</name>
    </ligand>
</feature>
<dbReference type="EC" id="5.1.1.7" evidence="3 8"/>
<dbReference type="SUPFAM" id="SSF54506">
    <property type="entry name" value="Diaminopimelate epimerase-like"/>
    <property type="match status" value="2"/>
</dbReference>
<comment type="subunit">
    <text evidence="8">Homodimer.</text>
</comment>
<keyword evidence="5 8" id="KW-0457">Lysine biosynthesis</keyword>
<comment type="function">
    <text evidence="8">Catalyzes the stereoinversion of LL-2,6-diaminopimelate (L,L-DAP) to meso-diaminopimelate (meso-DAP), a precursor of L-lysine and an essential component of the bacterial peptidoglycan.</text>
</comment>
<dbReference type="GO" id="GO:0005829">
    <property type="term" value="C:cytosol"/>
    <property type="evidence" value="ECO:0007669"/>
    <property type="project" value="TreeGrafter"/>
</dbReference>
<feature type="site" description="Could be important to modulate the pK values of the two catalytic cysteine residues" evidence="8">
    <location>
        <position position="160"/>
    </location>
</feature>
<keyword evidence="6 8" id="KW-0413">Isomerase</keyword>
<comment type="catalytic activity">
    <reaction evidence="7 8">
        <text>(2S,6S)-2,6-diaminopimelate = meso-2,6-diaminopimelate</text>
        <dbReference type="Rhea" id="RHEA:15393"/>
        <dbReference type="ChEBI" id="CHEBI:57609"/>
        <dbReference type="ChEBI" id="CHEBI:57791"/>
        <dbReference type="EC" id="5.1.1.7"/>
    </reaction>
</comment>
<dbReference type="UniPathway" id="UPA00034">
    <property type="reaction ID" value="UER00025"/>
</dbReference>
<evidence type="ECO:0000256" key="9">
    <source>
        <dbReference type="PROSITE-ProRule" id="PRU10125"/>
    </source>
</evidence>
<evidence type="ECO:0000256" key="1">
    <source>
        <dbReference type="ARBA" id="ARBA00005196"/>
    </source>
</evidence>
<dbReference type="InterPro" id="IPR018510">
    <property type="entry name" value="DAP_epimerase_AS"/>
</dbReference>
<evidence type="ECO:0000256" key="6">
    <source>
        <dbReference type="ARBA" id="ARBA00023235"/>
    </source>
</evidence>
<sequence>MSTRIAFLKGHGTQNDFVIVPDPENALDLPAAAVAALCDRRAGIGGDGLLHVVRSAAHPEAREMAAEAEWFMDYRNSDGSVAEMCGNGVRVFARYLQRAGHVEAGDLAIATRSGVKRAHLDKDGDVTVGMGRARLPEGEVTVSVDGRTWPARNVDMGNPHAVAFVDDLAHAGELLAPPPVAPAGTYPDGVNVEFVVDRGPRHVAMRVHERGSGETRSCGTGACAVAVAAARRDGADPEVTGEASTYTVDVPGGRLMITEYPGGEIEMTGPAVIVAEGEIDEEWLRAAGPLRARPPGRGTRRPPCGTWPPHPSPTLHRGQTAP</sequence>
<feature type="binding site" evidence="8">
    <location>
        <begin position="209"/>
        <end position="210"/>
    </location>
    <ligand>
        <name>substrate</name>
    </ligand>
</feature>
<comment type="similarity">
    <text evidence="2 8">Belongs to the diaminopimelate epimerase family.</text>
</comment>
<feature type="active site" description="Proton donor" evidence="8">
    <location>
        <position position="85"/>
    </location>
</feature>
<feature type="binding site" evidence="8">
    <location>
        <begin position="219"/>
        <end position="220"/>
    </location>
    <ligand>
        <name>substrate</name>
    </ligand>
</feature>
<dbReference type="HAMAP" id="MF_00197">
    <property type="entry name" value="DAP_epimerase"/>
    <property type="match status" value="1"/>
</dbReference>
<gene>
    <name evidence="8" type="primary">dapF</name>
    <name evidence="11" type="ORF">SAMN05216260_13042</name>
</gene>
<name>A0A1G7X9U0_9ACTN</name>
<evidence type="ECO:0000256" key="10">
    <source>
        <dbReference type="SAM" id="MobiDB-lite"/>
    </source>
</evidence>
<reference evidence="11 12" key="1">
    <citation type="submission" date="2016-10" db="EMBL/GenBank/DDBJ databases">
        <authorList>
            <person name="de Groot N.N."/>
        </authorList>
    </citation>
    <scope>NUCLEOTIDE SEQUENCE [LARGE SCALE GENOMIC DNA]</scope>
    <source>
        <strain evidence="11 12">CGMCC 4.1859</strain>
    </source>
</reference>
<dbReference type="PANTHER" id="PTHR31689:SF0">
    <property type="entry name" value="DIAMINOPIMELATE EPIMERASE"/>
    <property type="match status" value="1"/>
</dbReference>
<dbReference type="Gene3D" id="3.10.310.10">
    <property type="entry name" value="Diaminopimelate Epimerase, Chain A, domain 1"/>
    <property type="match status" value="2"/>
</dbReference>
<organism evidence="11 12">
    <name type="scientific">Streptomyces griseoaurantiacus</name>
    <dbReference type="NCBI Taxonomy" id="68213"/>
    <lineage>
        <taxon>Bacteria</taxon>
        <taxon>Bacillati</taxon>
        <taxon>Actinomycetota</taxon>
        <taxon>Actinomycetes</taxon>
        <taxon>Kitasatosporales</taxon>
        <taxon>Streptomycetaceae</taxon>
        <taxon>Streptomyces</taxon>
        <taxon>Streptomyces aurantiacus group</taxon>
    </lineage>
</organism>
<feature type="active site" evidence="9">
    <location>
        <position position="85"/>
    </location>
</feature>
<comment type="subcellular location">
    <subcellularLocation>
        <location evidence="8">Cytoplasm</location>
    </subcellularLocation>
</comment>
<evidence type="ECO:0000256" key="3">
    <source>
        <dbReference type="ARBA" id="ARBA00013080"/>
    </source>
</evidence>
<evidence type="ECO:0000256" key="5">
    <source>
        <dbReference type="ARBA" id="ARBA00023154"/>
    </source>
</evidence>
<dbReference type="FunFam" id="3.10.310.10:FF:000016">
    <property type="entry name" value="Diaminopimelate epimerase"/>
    <property type="match status" value="1"/>
</dbReference>
<dbReference type="GO" id="GO:0008837">
    <property type="term" value="F:diaminopimelate epimerase activity"/>
    <property type="evidence" value="ECO:0007669"/>
    <property type="project" value="UniProtKB-UniRule"/>
</dbReference>
<evidence type="ECO:0000256" key="2">
    <source>
        <dbReference type="ARBA" id="ARBA00010219"/>
    </source>
</evidence>
<evidence type="ECO:0000256" key="7">
    <source>
        <dbReference type="ARBA" id="ARBA00051712"/>
    </source>
</evidence>
<accession>A0A1G7X9U0</accession>
<evidence type="ECO:0000313" key="12">
    <source>
        <dbReference type="Proteomes" id="UP000198614"/>
    </source>
</evidence>
<comment type="pathway">
    <text evidence="1 8">Amino-acid biosynthesis; L-lysine biosynthesis via DAP pathway; DL-2,6-diaminopimelate from LL-2,6-diaminopimelate: step 1/1.</text>
</comment>
<dbReference type="PANTHER" id="PTHR31689">
    <property type="entry name" value="DIAMINOPIMELATE EPIMERASE, CHLOROPLASTIC"/>
    <property type="match status" value="1"/>
</dbReference>
<evidence type="ECO:0000256" key="8">
    <source>
        <dbReference type="HAMAP-Rule" id="MF_00197"/>
    </source>
</evidence>
<evidence type="ECO:0000313" key="11">
    <source>
        <dbReference type="EMBL" id="SDG80901.1"/>
    </source>
</evidence>
<comment type="caution">
    <text evidence="8">Lacks conserved residue(s) required for the propagation of feature annotation.</text>
</comment>
<dbReference type="PROSITE" id="PS01326">
    <property type="entry name" value="DAP_EPIMERASE"/>
    <property type="match status" value="1"/>
</dbReference>
<dbReference type="EMBL" id="FNAX01000030">
    <property type="protein sequence ID" value="SDG80901.1"/>
    <property type="molecule type" value="Genomic_DNA"/>
</dbReference>
<dbReference type="GO" id="GO:0009089">
    <property type="term" value="P:lysine biosynthetic process via diaminopimelate"/>
    <property type="evidence" value="ECO:0007669"/>
    <property type="project" value="UniProtKB-UniRule"/>
</dbReference>
<feature type="compositionally biased region" description="Low complexity" evidence="10">
    <location>
        <begin position="288"/>
        <end position="304"/>
    </location>
</feature>
<protein>
    <recommendedName>
        <fullName evidence="3 8">Diaminopimelate epimerase</fullName>
        <shortName evidence="8">DAP epimerase</shortName>
        <ecNumber evidence="3 8">5.1.1.7</ecNumber>
    </recommendedName>
    <alternativeName>
        <fullName evidence="8">PLP-independent amino acid racemase</fullName>
    </alternativeName>
</protein>